<organism evidence="2 3">
    <name type="scientific">Tetrapyrgos nigripes</name>
    <dbReference type="NCBI Taxonomy" id="182062"/>
    <lineage>
        <taxon>Eukaryota</taxon>
        <taxon>Fungi</taxon>
        <taxon>Dikarya</taxon>
        <taxon>Basidiomycota</taxon>
        <taxon>Agaricomycotina</taxon>
        <taxon>Agaricomycetes</taxon>
        <taxon>Agaricomycetidae</taxon>
        <taxon>Agaricales</taxon>
        <taxon>Marasmiineae</taxon>
        <taxon>Marasmiaceae</taxon>
        <taxon>Tetrapyrgos</taxon>
    </lineage>
</organism>
<feature type="coiled-coil region" evidence="1">
    <location>
        <begin position="24"/>
        <end position="51"/>
    </location>
</feature>
<evidence type="ECO:0000313" key="2">
    <source>
        <dbReference type="EMBL" id="KAF5344292.1"/>
    </source>
</evidence>
<gene>
    <name evidence="2" type="ORF">D9758_012321</name>
</gene>
<dbReference type="AlphaFoldDB" id="A0A8H5FPR2"/>
<dbReference type="EMBL" id="JAACJM010000127">
    <property type="protein sequence ID" value="KAF5344292.1"/>
    <property type="molecule type" value="Genomic_DNA"/>
</dbReference>
<reference evidence="2 3" key="1">
    <citation type="journal article" date="2020" name="ISME J.">
        <title>Uncovering the hidden diversity of litter-decomposition mechanisms in mushroom-forming fungi.</title>
        <authorList>
            <person name="Floudas D."/>
            <person name="Bentzer J."/>
            <person name="Ahren D."/>
            <person name="Johansson T."/>
            <person name="Persson P."/>
            <person name="Tunlid A."/>
        </authorList>
    </citation>
    <scope>NUCLEOTIDE SEQUENCE [LARGE SCALE GENOMIC DNA]</scope>
    <source>
        <strain evidence="2 3">CBS 291.85</strain>
    </source>
</reference>
<dbReference type="PANTHER" id="PTHR31252">
    <property type="entry name" value="DUF4419 DOMAIN-CONTAINING PROTEIN"/>
    <property type="match status" value="1"/>
</dbReference>
<sequence>MMSTMQKYFCYEFLIGCGLPSVTLEGERSDYEELLKRIERLKDFAKDIETKNPGSEKVKQLRRWYDYLRPVLSRFAKAFDDPHGEENLDFWQRVADKEGGGSSVPYFSGWINAFCVFDTEGRWIGGKLDESDPGNTQVRHRQRTLILDSITYPVNSVIPYGYASVPVKVDDGEELECEMVSGLVGMKLTSQDSVQPFAGWCIFVKKPEDEVELDEYGRRY</sequence>
<evidence type="ECO:0000313" key="3">
    <source>
        <dbReference type="Proteomes" id="UP000559256"/>
    </source>
</evidence>
<dbReference type="InterPro" id="IPR025533">
    <property type="entry name" value="DUF4419"/>
</dbReference>
<dbReference type="PANTHER" id="PTHR31252:SF11">
    <property type="entry name" value="DUF4419 DOMAIN-CONTAINING PROTEIN"/>
    <property type="match status" value="1"/>
</dbReference>
<dbReference type="OrthoDB" id="9978173at2759"/>
<proteinExistence type="predicted"/>
<evidence type="ECO:0000256" key="1">
    <source>
        <dbReference type="SAM" id="Coils"/>
    </source>
</evidence>
<comment type="caution">
    <text evidence="2">The sequence shown here is derived from an EMBL/GenBank/DDBJ whole genome shotgun (WGS) entry which is preliminary data.</text>
</comment>
<accession>A0A8H5FPR2</accession>
<name>A0A8H5FPR2_9AGAR</name>
<keyword evidence="1" id="KW-0175">Coiled coil</keyword>
<protein>
    <submittedName>
        <fullName evidence="2">Uncharacterized protein</fullName>
    </submittedName>
</protein>
<dbReference type="Proteomes" id="UP000559256">
    <property type="component" value="Unassembled WGS sequence"/>
</dbReference>
<keyword evidence="3" id="KW-1185">Reference proteome</keyword>
<dbReference type="Pfam" id="PF14388">
    <property type="entry name" value="DUF4419"/>
    <property type="match status" value="1"/>
</dbReference>